<name>A0ABW3FVR9_9PSEU</name>
<comment type="caution">
    <text evidence="4">The sequence shown here is derived from an EMBL/GenBank/DDBJ whole genome shotgun (WGS) entry which is preliminary data.</text>
</comment>
<keyword evidence="2" id="KW-0732">Signal</keyword>
<accession>A0ABW3FVR9</accession>
<sequence length="364" mass="38899">MMRTTVPTGLLAVALTALGTVPASAAPTAPDVRLLGETTLPHAMPFDGTTVGGLSGLDYDPRTRRWVLISDDRSERQPARFYTADIPVSAHGVGPVRLTGTGPLLRPGGSPYPPRTLDPEDVRWDPRTGRVWWTSEGSRQQPCYDASVRVAEPDGRFDRELPLPPNLRITPDSGVKDNESLEGLTFTAGGSLVASSVEGPLLQDGESPTADHGALSRITVQTRSGEVVSQVAYPLDAVFARSPSGGFSDNGISALLADGQDPSRYLVMERSFVTGVGNSIRIYQVDTRGATDVRGVRSLLGADVRPVRKRLLVDLAAEHLSTVDNVEGMTWGPRLPDGSRTLVLVSDDNFSPAQTTQLIALAVR</sequence>
<feature type="signal peptide" evidence="2">
    <location>
        <begin position="1"/>
        <end position="25"/>
    </location>
</feature>
<dbReference type="InterPro" id="IPR027372">
    <property type="entry name" value="Phytase-like_dom"/>
</dbReference>
<keyword evidence="5" id="KW-1185">Reference proteome</keyword>
<dbReference type="EMBL" id="JBHTIW010000023">
    <property type="protein sequence ID" value="MFD0922644.1"/>
    <property type="molecule type" value="Genomic_DNA"/>
</dbReference>
<dbReference type="RefSeq" id="WP_317630424.1">
    <property type="nucleotide sequence ID" value="NZ_BAABLT010000042.1"/>
</dbReference>
<evidence type="ECO:0000256" key="2">
    <source>
        <dbReference type="SAM" id="SignalP"/>
    </source>
</evidence>
<feature type="domain" description="Phytase-like" evidence="3">
    <location>
        <begin position="49"/>
        <end position="350"/>
    </location>
</feature>
<evidence type="ECO:0000256" key="1">
    <source>
        <dbReference type="SAM" id="MobiDB-lite"/>
    </source>
</evidence>
<evidence type="ECO:0000313" key="5">
    <source>
        <dbReference type="Proteomes" id="UP001597018"/>
    </source>
</evidence>
<dbReference type="Pfam" id="PF13449">
    <property type="entry name" value="Phytase-like"/>
    <property type="match status" value="1"/>
</dbReference>
<reference evidence="5" key="1">
    <citation type="journal article" date="2019" name="Int. J. Syst. Evol. Microbiol.">
        <title>The Global Catalogue of Microorganisms (GCM) 10K type strain sequencing project: providing services to taxonomists for standard genome sequencing and annotation.</title>
        <authorList>
            <consortium name="The Broad Institute Genomics Platform"/>
            <consortium name="The Broad Institute Genome Sequencing Center for Infectious Disease"/>
            <person name="Wu L."/>
            <person name="Ma J."/>
        </authorList>
    </citation>
    <scope>NUCLEOTIDE SEQUENCE [LARGE SCALE GENOMIC DNA]</scope>
    <source>
        <strain evidence="5">CCUG 56401</strain>
    </source>
</reference>
<evidence type="ECO:0000313" key="4">
    <source>
        <dbReference type="EMBL" id="MFD0922644.1"/>
    </source>
</evidence>
<gene>
    <name evidence="4" type="ORF">ACFQ16_23105</name>
</gene>
<dbReference type="SUPFAM" id="SSF63829">
    <property type="entry name" value="Calcium-dependent phosphotriesterase"/>
    <property type="match status" value="1"/>
</dbReference>
<feature type="region of interest" description="Disordered" evidence="1">
    <location>
        <begin position="101"/>
        <end position="120"/>
    </location>
</feature>
<feature type="chain" id="PRO_5046597090" evidence="2">
    <location>
        <begin position="26"/>
        <end position="364"/>
    </location>
</feature>
<dbReference type="Proteomes" id="UP001597018">
    <property type="component" value="Unassembled WGS sequence"/>
</dbReference>
<evidence type="ECO:0000259" key="3">
    <source>
        <dbReference type="Pfam" id="PF13449"/>
    </source>
</evidence>
<protein>
    <submittedName>
        <fullName evidence="4">Esterase-like activity of phytase family protein</fullName>
    </submittedName>
</protein>
<organism evidence="4 5">
    <name type="scientific">Saccharopolyspora rosea</name>
    <dbReference type="NCBI Taxonomy" id="524884"/>
    <lineage>
        <taxon>Bacteria</taxon>
        <taxon>Bacillati</taxon>
        <taxon>Actinomycetota</taxon>
        <taxon>Actinomycetes</taxon>
        <taxon>Pseudonocardiales</taxon>
        <taxon>Pseudonocardiaceae</taxon>
        <taxon>Saccharopolyspora</taxon>
    </lineage>
</organism>
<proteinExistence type="predicted"/>